<dbReference type="PANTHER" id="PTHR34826">
    <property type="entry name" value="UPF0590 PROTEIN C409.17C"/>
    <property type="match status" value="1"/>
</dbReference>
<evidence type="ECO:0000259" key="2">
    <source>
        <dbReference type="Pfam" id="PF08588"/>
    </source>
</evidence>
<feature type="domain" description="Domain of unknown function at the cortex 1" evidence="2">
    <location>
        <begin position="24"/>
        <end position="295"/>
    </location>
</feature>
<feature type="region of interest" description="Disordered" evidence="1">
    <location>
        <begin position="1"/>
        <end position="21"/>
    </location>
</feature>
<sequence length="347" mass="38689">MSNTPSSTSSSDAPDQASQHTQYRLRVTAGPSHDPSTHKLVPVNADETLTFENDHIILSLAVRIQRFTGFPDDSPETSPYFDHELHKSDQYSIAFSFIPKLDIPGGDLIFGNDFDRPIRDRLPPGFNQAFRIVKWFIDPGLEGDVYADKPSLFGPALSSWNYLRIGDKVVEQDQLQDKSAWKIPNAASFHETIVEEGGEGSGEEVRKAAKIPDDSAARKKYFLTPANRDAFVFEAGRLYQADFGNPYLDFNDFSLKLPGFSLNVIRYVDSKSHELRYTLKNKSSGEIYASVVFTLLFGEELEQAEAEAGQGEGVGRLAQKAEPKDTEKEDKKDQSPPDINDDDEGVD</sequence>
<feature type="region of interest" description="Disordered" evidence="1">
    <location>
        <begin position="306"/>
        <end position="347"/>
    </location>
</feature>
<evidence type="ECO:0000313" key="4">
    <source>
        <dbReference type="Proteomes" id="UP000019484"/>
    </source>
</evidence>
<feature type="compositionally biased region" description="Basic and acidic residues" evidence="1">
    <location>
        <begin position="319"/>
        <end position="335"/>
    </location>
</feature>
<keyword evidence="4" id="KW-1185">Reference proteome</keyword>
<dbReference type="InterPro" id="IPR013897">
    <property type="entry name" value="Duc1"/>
</dbReference>
<dbReference type="eggNOG" id="ENOG502RXNE">
    <property type="taxonomic scope" value="Eukaryota"/>
</dbReference>
<dbReference type="Pfam" id="PF08588">
    <property type="entry name" value="Duc1"/>
    <property type="match status" value="1"/>
</dbReference>
<dbReference type="Proteomes" id="UP000019484">
    <property type="component" value="Unassembled WGS sequence"/>
</dbReference>
<dbReference type="OrthoDB" id="2119945at2759"/>
<dbReference type="AlphaFoldDB" id="W9YU87"/>
<dbReference type="GeneID" id="19156485"/>
<evidence type="ECO:0000313" key="3">
    <source>
        <dbReference type="EMBL" id="EXJ96457.1"/>
    </source>
</evidence>
<dbReference type="STRING" id="1182541.W9YU87"/>
<name>W9YU87_9EURO</name>
<reference evidence="3 4" key="1">
    <citation type="submission" date="2013-03" db="EMBL/GenBank/DDBJ databases">
        <title>The Genome Sequence of Capronia coronata CBS 617.96.</title>
        <authorList>
            <consortium name="The Broad Institute Genomics Platform"/>
            <person name="Cuomo C."/>
            <person name="de Hoog S."/>
            <person name="Gorbushina A."/>
            <person name="Walker B."/>
            <person name="Young S.K."/>
            <person name="Zeng Q."/>
            <person name="Gargeya S."/>
            <person name="Fitzgerald M."/>
            <person name="Haas B."/>
            <person name="Abouelleil A."/>
            <person name="Allen A.W."/>
            <person name="Alvarado L."/>
            <person name="Arachchi H.M."/>
            <person name="Berlin A.M."/>
            <person name="Chapman S.B."/>
            <person name="Gainer-Dewar J."/>
            <person name="Goldberg J."/>
            <person name="Griggs A."/>
            <person name="Gujja S."/>
            <person name="Hansen M."/>
            <person name="Howarth C."/>
            <person name="Imamovic A."/>
            <person name="Ireland A."/>
            <person name="Larimer J."/>
            <person name="McCowan C."/>
            <person name="Murphy C."/>
            <person name="Pearson M."/>
            <person name="Poon T.W."/>
            <person name="Priest M."/>
            <person name="Roberts A."/>
            <person name="Saif S."/>
            <person name="Shea T."/>
            <person name="Sisk P."/>
            <person name="Sykes S."/>
            <person name="Wortman J."/>
            <person name="Nusbaum C."/>
            <person name="Birren B."/>
        </authorList>
    </citation>
    <scope>NUCLEOTIDE SEQUENCE [LARGE SCALE GENOMIC DNA]</scope>
    <source>
        <strain evidence="3 4">CBS 617.96</strain>
    </source>
</reference>
<dbReference type="RefSeq" id="XP_007720686.1">
    <property type="nucleotide sequence ID" value="XM_007722496.1"/>
</dbReference>
<dbReference type="PANTHER" id="PTHR34826:SF2">
    <property type="entry name" value="UPF0590 PROTEIN C409.17C"/>
    <property type="match status" value="1"/>
</dbReference>
<protein>
    <recommendedName>
        <fullName evidence="2">Domain of unknown function at the cortex 1 domain-containing protein</fullName>
    </recommendedName>
</protein>
<dbReference type="HOGENOM" id="CLU_047849_0_1_1"/>
<comment type="caution">
    <text evidence="3">The sequence shown here is derived from an EMBL/GenBank/DDBJ whole genome shotgun (WGS) entry which is preliminary data.</text>
</comment>
<accession>W9YU87</accession>
<organism evidence="3 4">
    <name type="scientific">Capronia coronata CBS 617.96</name>
    <dbReference type="NCBI Taxonomy" id="1182541"/>
    <lineage>
        <taxon>Eukaryota</taxon>
        <taxon>Fungi</taxon>
        <taxon>Dikarya</taxon>
        <taxon>Ascomycota</taxon>
        <taxon>Pezizomycotina</taxon>
        <taxon>Eurotiomycetes</taxon>
        <taxon>Chaetothyriomycetidae</taxon>
        <taxon>Chaetothyriales</taxon>
        <taxon>Herpotrichiellaceae</taxon>
        <taxon>Capronia</taxon>
    </lineage>
</organism>
<evidence type="ECO:0000256" key="1">
    <source>
        <dbReference type="SAM" id="MobiDB-lite"/>
    </source>
</evidence>
<proteinExistence type="predicted"/>
<dbReference type="EMBL" id="AMWN01000001">
    <property type="protein sequence ID" value="EXJ96457.1"/>
    <property type="molecule type" value="Genomic_DNA"/>
</dbReference>
<feature type="compositionally biased region" description="Low complexity" evidence="1">
    <location>
        <begin position="1"/>
        <end position="19"/>
    </location>
</feature>
<gene>
    <name evidence="3" type="ORF">A1O1_01583</name>
</gene>